<sequence>MMNQIYVIDLSFDTSLHFYSSSQLNLQSNMSTRENESTSFDTFSVKSNESYSTAPTSLLETIQPTIPTPVRRRSTLPVDHNSLENTLASITFEFDSLANLPNVPAYIPPPRQMVFALYRMTDVLQSDYTPTMENFVKTRPNLPLAKTNTNMCNYAHRLHLYRLYLERQLAIQQLLRQLQGNARVVLRHHYNQSLSRALSSRVSSHTSLSRATI</sequence>
<proteinExistence type="predicted"/>
<organism evidence="1 2">
    <name type="scientific">Hyphopichia burtonii NRRL Y-1933</name>
    <dbReference type="NCBI Taxonomy" id="984485"/>
    <lineage>
        <taxon>Eukaryota</taxon>
        <taxon>Fungi</taxon>
        <taxon>Dikarya</taxon>
        <taxon>Ascomycota</taxon>
        <taxon>Saccharomycotina</taxon>
        <taxon>Pichiomycetes</taxon>
        <taxon>Debaryomycetaceae</taxon>
        <taxon>Hyphopichia</taxon>
    </lineage>
</organism>
<reference evidence="2" key="1">
    <citation type="submission" date="2016-05" db="EMBL/GenBank/DDBJ databases">
        <title>Comparative genomics of biotechnologically important yeasts.</title>
        <authorList>
            <consortium name="DOE Joint Genome Institute"/>
            <person name="Riley R."/>
            <person name="Haridas S."/>
            <person name="Wolfe K.H."/>
            <person name="Lopes M.R."/>
            <person name="Hittinger C.T."/>
            <person name="Goker M."/>
            <person name="Salamov A."/>
            <person name="Wisecaver J."/>
            <person name="Long T.M."/>
            <person name="Aerts A.L."/>
            <person name="Barry K."/>
            <person name="Choi C."/>
            <person name="Clum A."/>
            <person name="Coughlan A.Y."/>
            <person name="Deshpande S."/>
            <person name="Douglass A.P."/>
            <person name="Hanson S.J."/>
            <person name="Klenk H.-P."/>
            <person name="Labutti K."/>
            <person name="Lapidus A."/>
            <person name="Lindquist E."/>
            <person name="Lipzen A."/>
            <person name="Meier-Kolthoff J.P."/>
            <person name="Ohm R.A."/>
            <person name="Otillar R.P."/>
            <person name="Pangilinan J."/>
            <person name="Peng Y."/>
            <person name="Rokas A."/>
            <person name="Rosa C.A."/>
            <person name="Scheuner C."/>
            <person name="Sibirny A.A."/>
            <person name="Slot J.C."/>
            <person name="Stielow J.B."/>
            <person name="Sun H."/>
            <person name="Kurtzman C.P."/>
            <person name="Blackwell M."/>
            <person name="Grigoriev I.V."/>
            <person name="Jeffries T.W."/>
        </authorList>
    </citation>
    <scope>NUCLEOTIDE SEQUENCE [LARGE SCALE GENOMIC DNA]</scope>
    <source>
        <strain evidence="2">NRRL Y-1933</strain>
    </source>
</reference>
<dbReference type="AlphaFoldDB" id="A0A1E4RLJ2"/>
<dbReference type="Proteomes" id="UP000095085">
    <property type="component" value="Unassembled WGS sequence"/>
</dbReference>
<dbReference type="RefSeq" id="XP_020077197.1">
    <property type="nucleotide sequence ID" value="XM_020221175.1"/>
</dbReference>
<evidence type="ECO:0000313" key="1">
    <source>
        <dbReference type="EMBL" id="ODV68130.1"/>
    </source>
</evidence>
<protein>
    <submittedName>
        <fullName evidence="1">Uncharacterized protein</fullName>
    </submittedName>
</protein>
<dbReference type="GeneID" id="30995725"/>
<name>A0A1E4RLJ2_9ASCO</name>
<keyword evidence="2" id="KW-1185">Reference proteome</keyword>
<gene>
    <name evidence="1" type="ORF">HYPBUDRAFT_152760</name>
</gene>
<evidence type="ECO:0000313" key="2">
    <source>
        <dbReference type="Proteomes" id="UP000095085"/>
    </source>
</evidence>
<accession>A0A1E4RLJ2</accession>
<dbReference type="EMBL" id="KV454540">
    <property type="protein sequence ID" value="ODV68130.1"/>
    <property type="molecule type" value="Genomic_DNA"/>
</dbReference>